<dbReference type="InterPro" id="IPR050498">
    <property type="entry name" value="Ycf3"/>
</dbReference>
<dbReference type="PANTHER" id="PTHR44858">
    <property type="entry name" value="TETRATRICOPEPTIDE REPEAT PROTEIN 6"/>
    <property type="match status" value="1"/>
</dbReference>
<dbReference type="PANTHER" id="PTHR44858:SF1">
    <property type="entry name" value="UDP-N-ACETYLGLUCOSAMINE--PEPTIDE N-ACETYLGLUCOSAMINYLTRANSFERASE SPINDLY-RELATED"/>
    <property type="match status" value="1"/>
</dbReference>
<feature type="signal peptide" evidence="4">
    <location>
        <begin position="1"/>
        <end position="19"/>
    </location>
</feature>
<feature type="repeat" description="TPR" evidence="3">
    <location>
        <begin position="22"/>
        <end position="55"/>
    </location>
</feature>
<dbReference type="Pfam" id="PF13424">
    <property type="entry name" value="TPR_12"/>
    <property type="match status" value="1"/>
</dbReference>
<dbReference type="AlphaFoldDB" id="A0A412GNY3"/>
<dbReference type="SMART" id="SM00028">
    <property type="entry name" value="TPR"/>
    <property type="match status" value="6"/>
</dbReference>
<reference evidence="5 6" key="1">
    <citation type="submission" date="2018-08" db="EMBL/GenBank/DDBJ databases">
        <title>A genome reference for cultivated species of the human gut microbiota.</title>
        <authorList>
            <person name="Zou Y."/>
            <person name="Xue W."/>
            <person name="Luo G."/>
        </authorList>
    </citation>
    <scope>NUCLEOTIDE SEQUENCE [LARGE SCALE GENOMIC DNA]</scope>
    <source>
        <strain evidence="5 6">AF24-2</strain>
    </source>
</reference>
<name>A0A412GNY3_9BACT</name>
<keyword evidence="2 3" id="KW-0802">TPR repeat</keyword>
<evidence type="ECO:0000256" key="4">
    <source>
        <dbReference type="SAM" id="SignalP"/>
    </source>
</evidence>
<dbReference type="EMBL" id="QRUU01000028">
    <property type="protein sequence ID" value="RGR96476.1"/>
    <property type="molecule type" value="Genomic_DNA"/>
</dbReference>
<evidence type="ECO:0000256" key="1">
    <source>
        <dbReference type="ARBA" id="ARBA00022737"/>
    </source>
</evidence>
<organism evidence="5 6">
    <name type="scientific">Phocaeicola coprocola</name>
    <dbReference type="NCBI Taxonomy" id="310298"/>
    <lineage>
        <taxon>Bacteria</taxon>
        <taxon>Pseudomonadati</taxon>
        <taxon>Bacteroidota</taxon>
        <taxon>Bacteroidia</taxon>
        <taxon>Bacteroidales</taxon>
        <taxon>Bacteroidaceae</taxon>
        <taxon>Phocaeicola</taxon>
    </lineage>
</organism>
<accession>A0A412GNY3</accession>
<keyword evidence="4" id="KW-0732">Signal</keyword>
<dbReference type="SUPFAM" id="SSF48452">
    <property type="entry name" value="TPR-like"/>
    <property type="match status" value="1"/>
</dbReference>
<gene>
    <name evidence="5" type="ORF">DWY20_07835</name>
</gene>
<feature type="repeat" description="TPR" evidence="3">
    <location>
        <begin position="229"/>
        <end position="262"/>
    </location>
</feature>
<evidence type="ECO:0000256" key="2">
    <source>
        <dbReference type="ARBA" id="ARBA00022803"/>
    </source>
</evidence>
<feature type="chain" id="PRO_5019466195" evidence="4">
    <location>
        <begin position="20"/>
        <end position="273"/>
    </location>
</feature>
<comment type="caution">
    <text evidence="5">The sequence shown here is derived from an EMBL/GenBank/DDBJ whole genome shotgun (WGS) entry which is preliminary data.</text>
</comment>
<dbReference type="Pfam" id="PF13181">
    <property type="entry name" value="TPR_8"/>
    <property type="match status" value="1"/>
</dbReference>
<feature type="repeat" description="TPR" evidence="3">
    <location>
        <begin position="59"/>
        <end position="92"/>
    </location>
</feature>
<dbReference type="Proteomes" id="UP000285864">
    <property type="component" value="Unassembled WGS sequence"/>
</dbReference>
<evidence type="ECO:0000313" key="6">
    <source>
        <dbReference type="Proteomes" id="UP000285864"/>
    </source>
</evidence>
<dbReference type="RefSeq" id="WP_118484313.1">
    <property type="nucleotide sequence ID" value="NZ_CAUELD010000083.1"/>
</dbReference>
<dbReference type="InterPro" id="IPR019734">
    <property type="entry name" value="TPR_rpt"/>
</dbReference>
<dbReference type="PROSITE" id="PS50005">
    <property type="entry name" value="TPR"/>
    <property type="match status" value="3"/>
</dbReference>
<keyword evidence="1" id="KW-0677">Repeat</keyword>
<evidence type="ECO:0000256" key="3">
    <source>
        <dbReference type="PROSITE-ProRule" id="PRU00339"/>
    </source>
</evidence>
<sequence length="273" mass="31648">MKRILLCLICIFSLLGSKAQSYNELVEKAMDYTFKDSLQQAEELFREALRLDPYNARNALLFSNLGTVLKRQGKIDEAIDSYTMSLNITPYATAILLNRATLYMEKNLTEKAYLDYCNVIDLLPNDKEARLFRAYIYMKRRQYKEARIDYNVILGLDAKHKAARLGLAMLDQKEGRYIAARDGMNLLIEDYPKDASLYKMRANLELEQNFPDAALLDLEEALKLDARDADTHVMMGDIYLQMEKKHEAREAYEKAVSLGVPRMELMEKLKKRK</sequence>
<protein>
    <submittedName>
        <fullName evidence="5">Uncharacterized protein</fullName>
    </submittedName>
</protein>
<evidence type="ECO:0000313" key="5">
    <source>
        <dbReference type="EMBL" id="RGR96476.1"/>
    </source>
</evidence>
<proteinExistence type="predicted"/>
<dbReference type="Gene3D" id="1.25.40.10">
    <property type="entry name" value="Tetratricopeptide repeat domain"/>
    <property type="match status" value="3"/>
</dbReference>
<dbReference type="InterPro" id="IPR011990">
    <property type="entry name" value="TPR-like_helical_dom_sf"/>
</dbReference>
<keyword evidence="6" id="KW-1185">Reference proteome</keyword>